<comment type="caution">
    <text evidence="2">The sequence shown here is derived from an EMBL/GenBank/DDBJ whole genome shotgun (WGS) entry which is preliminary data.</text>
</comment>
<gene>
    <name evidence="2" type="ORF">BJ212DRAFT_1298646</name>
</gene>
<name>A0A9P7JEI6_9AGAM</name>
<dbReference type="AlphaFoldDB" id="A0A9P7JEI6"/>
<evidence type="ECO:0000313" key="3">
    <source>
        <dbReference type="Proteomes" id="UP000807769"/>
    </source>
</evidence>
<proteinExistence type="predicted"/>
<protein>
    <submittedName>
        <fullName evidence="2">Uncharacterized protein</fullName>
    </submittedName>
</protein>
<dbReference type="OrthoDB" id="2693531at2759"/>
<dbReference type="GeneID" id="64626735"/>
<feature type="region of interest" description="Disordered" evidence="1">
    <location>
        <begin position="59"/>
        <end position="136"/>
    </location>
</feature>
<accession>A0A9P7JEI6</accession>
<dbReference type="RefSeq" id="XP_041194436.1">
    <property type="nucleotide sequence ID" value="XM_041332718.1"/>
</dbReference>
<reference evidence="2" key="1">
    <citation type="journal article" date="2020" name="New Phytol.">
        <title>Comparative genomics reveals dynamic genome evolution in host specialist ectomycorrhizal fungi.</title>
        <authorList>
            <person name="Lofgren L.A."/>
            <person name="Nguyen N.H."/>
            <person name="Vilgalys R."/>
            <person name="Ruytinx J."/>
            <person name="Liao H.L."/>
            <person name="Branco S."/>
            <person name="Kuo A."/>
            <person name="LaButti K."/>
            <person name="Lipzen A."/>
            <person name="Andreopoulos W."/>
            <person name="Pangilinan J."/>
            <person name="Riley R."/>
            <person name="Hundley H."/>
            <person name="Na H."/>
            <person name="Barry K."/>
            <person name="Grigoriev I.V."/>
            <person name="Stajich J.E."/>
            <person name="Kennedy P.G."/>
        </authorList>
    </citation>
    <scope>NUCLEOTIDE SEQUENCE</scope>
    <source>
        <strain evidence="2">MN1</strain>
    </source>
</reference>
<dbReference type="EMBL" id="JABBWG010000011">
    <property type="protein sequence ID" value="KAG1818564.1"/>
    <property type="molecule type" value="Genomic_DNA"/>
</dbReference>
<dbReference type="Proteomes" id="UP000807769">
    <property type="component" value="Unassembled WGS sequence"/>
</dbReference>
<evidence type="ECO:0000256" key="1">
    <source>
        <dbReference type="SAM" id="MobiDB-lite"/>
    </source>
</evidence>
<sequence>MVIFFPELGYCDGNWKCDAIVTASYTSWHKNHINCLDCKGTYKPTAEDVIDFYNLETLDSDDTEGTNTKTTKWQTCDSEPLDTRSNSSKKQKSSEISTIEYAPPSLPVPEAMDSTSRSPTIVPDGNTPPDSEFQPTNDHSISMIAKSHAASSSKEMPTSSAPARFHAWSLKFANLLTTLEPTNTNQLPLIQPPPSEDIQSMTLAEEPISIQPTSEPVLQPSIVLMPGHSPDDSEMVPNAHPPATIQTSVPAKKSRKMQIRKAQNGCNLCAREWLTCNKTGSAAELKAYYDGLSDGEKKSYDKLAAKKLVNGPISDTTLLPTQLLATSLPPCIILIILAQGSLSATV</sequence>
<evidence type="ECO:0000313" key="2">
    <source>
        <dbReference type="EMBL" id="KAG1818564.1"/>
    </source>
</evidence>
<feature type="compositionally biased region" description="Polar residues" evidence="1">
    <location>
        <begin position="65"/>
        <end position="88"/>
    </location>
</feature>
<keyword evidence="3" id="KW-1185">Reference proteome</keyword>
<organism evidence="2 3">
    <name type="scientific">Suillus subaureus</name>
    <dbReference type="NCBI Taxonomy" id="48587"/>
    <lineage>
        <taxon>Eukaryota</taxon>
        <taxon>Fungi</taxon>
        <taxon>Dikarya</taxon>
        <taxon>Basidiomycota</taxon>
        <taxon>Agaricomycotina</taxon>
        <taxon>Agaricomycetes</taxon>
        <taxon>Agaricomycetidae</taxon>
        <taxon>Boletales</taxon>
        <taxon>Suillineae</taxon>
        <taxon>Suillaceae</taxon>
        <taxon>Suillus</taxon>
    </lineage>
</organism>